<gene>
    <name evidence="1" type="ORF">T11_10599</name>
</gene>
<sequence>MLRDKISSLKPEEHHSIAWLNSLEFFESGAQHCTVLSEIYTKRSTLNCFLCQPILLTISACFFVNELNFDFFGSHLKKKEKILQFVCTDACTKWWLVTLHIQFYDGATFWQIIEVMVVCYRPLLLFALEIDFKSI</sequence>
<dbReference type="Proteomes" id="UP000055024">
    <property type="component" value="Unassembled WGS sequence"/>
</dbReference>
<keyword evidence="2" id="KW-1185">Reference proteome</keyword>
<name>A0A0V1HYE3_9BILA</name>
<evidence type="ECO:0000313" key="1">
    <source>
        <dbReference type="EMBL" id="KRZ15726.1"/>
    </source>
</evidence>
<organism evidence="1 2">
    <name type="scientific">Trichinella zimbabwensis</name>
    <dbReference type="NCBI Taxonomy" id="268475"/>
    <lineage>
        <taxon>Eukaryota</taxon>
        <taxon>Metazoa</taxon>
        <taxon>Ecdysozoa</taxon>
        <taxon>Nematoda</taxon>
        <taxon>Enoplea</taxon>
        <taxon>Dorylaimia</taxon>
        <taxon>Trichinellida</taxon>
        <taxon>Trichinellidae</taxon>
        <taxon>Trichinella</taxon>
    </lineage>
</organism>
<proteinExistence type="predicted"/>
<comment type="caution">
    <text evidence="1">The sequence shown here is derived from an EMBL/GenBank/DDBJ whole genome shotgun (WGS) entry which is preliminary data.</text>
</comment>
<dbReference type="EMBL" id="JYDP01000016">
    <property type="protein sequence ID" value="KRZ15726.1"/>
    <property type="molecule type" value="Genomic_DNA"/>
</dbReference>
<accession>A0A0V1HYE3</accession>
<reference evidence="1 2" key="1">
    <citation type="submission" date="2015-01" db="EMBL/GenBank/DDBJ databases">
        <title>Evolution of Trichinella species and genotypes.</title>
        <authorList>
            <person name="Korhonen P.K."/>
            <person name="Edoardo P."/>
            <person name="Giuseppe L.R."/>
            <person name="Gasser R.B."/>
        </authorList>
    </citation>
    <scope>NUCLEOTIDE SEQUENCE [LARGE SCALE GENOMIC DNA]</scope>
    <source>
        <strain evidence="1">ISS1029</strain>
    </source>
</reference>
<dbReference type="AlphaFoldDB" id="A0A0V1HYE3"/>
<evidence type="ECO:0000313" key="2">
    <source>
        <dbReference type="Proteomes" id="UP000055024"/>
    </source>
</evidence>
<protein>
    <submittedName>
        <fullName evidence="1">Uncharacterized protein</fullName>
    </submittedName>
</protein>